<evidence type="ECO:0000313" key="2">
    <source>
        <dbReference type="EMBL" id="KAF2314113.1"/>
    </source>
</evidence>
<comment type="caution">
    <text evidence="2">The sequence shown here is derived from an EMBL/GenBank/DDBJ whole genome shotgun (WGS) entry which is preliminary data.</text>
</comment>
<keyword evidence="3" id="KW-1185">Reference proteome</keyword>
<gene>
    <name evidence="2" type="ORF">GH714_022343</name>
</gene>
<dbReference type="PANTHER" id="PTHR47990">
    <property type="entry name" value="2-OXOGLUTARATE (2OG) AND FE(II)-DEPENDENT OXYGENASE SUPERFAMILY PROTEIN-RELATED"/>
    <property type="match status" value="1"/>
</dbReference>
<dbReference type="EMBL" id="JAAGAX010000005">
    <property type="protein sequence ID" value="KAF2314113.1"/>
    <property type="molecule type" value="Genomic_DNA"/>
</dbReference>
<evidence type="ECO:0000313" key="3">
    <source>
        <dbReference type="Proteomes" id="UP000467840"/>
    </source>
</evidence>
<protein>
    <recommendedName>
        <fullName evidence="1">Isopenicillin N synthase-like Fe(2+) 2OG dioxygenase domain-containing protein</fullName>
    </recommendedName>
</protein>
<dbReference type="InterPro" id="IPR027443">
    <property type="entry name" value="IPNS-like_sf"/>
</dbReference>
<accession>A0A6A6MP86</accession>
<evidence type="ECO:0000259" key="1">
    <source>
        <dbReference type="Pfam" id="PF03171"/>
    </source>
</evidence>
<name>A0A6A6MP86_HEVBR</name>
<reference evidence="2 3" key="1">
    <citation type="journal article" date="2020" name="Mol. Plant">
        <title>The Chromosome-Based Rubber Tree Genome Provides New Insights into Spurge Genome Evolution and Rubber Biosynthesis.</title>
        <authorList>
            <person name="Liu J."/>
            <person name="Shi C."/>
            <person name="Shi C.C."/>
            <person name="Li W."/>
            <person name="Zhang Q.J."/>
            <person name="Zhang Y."/>
            <person name="Li K."/>
            <person name="Lu H.F."/>
            <person name="Shi C."/>
            <person name="Zhu S.T."/>
            <person name="Xiao Z.Y."/>
            <person name="Nan H."/>
            <person name="Yue Y."/>
            <person name="Zhu X.G."/>
            <person name="Wu Y."/>
            <person name="Hong X.N."/>
            <person name="Fan G.Y."/>
            <person name="Tong Y."/>
            <person name="Zhang D."/>
            <person name="Mao C.L."/>
            <person name="Liu Y.L."/>
            <person name="Hao S.J."/>
            <person name="Liu W.Q."/>
            <person name="Lv M.Q."/>
            <person name="Zhang H.B."/>
            <person name="Liu Y."/>
            <person name="Hu-Tang G.R."/>
            <person name="Wang J.P."/>
            <person name="Wang J.H."/>
            <person name="Sun Y.H."/>
            <person name="Ni S.B."/>
            <person name="Chen W.B."/>
            <person name="Zhang X.C."/>
            <person name="Jiao Y.N."/>
            <person name="Eichler E.E."/>
            <person name="Li G.H."/>
            <person name="Liu X."/>
            <person name="Gao L.Z."/>
        </authorList>
    </citation>
    <scope>NUCLEOTIDE SEQUENCE [LARGE SCALE GENOMIC DNA]</scope>
    <source>
        <strain evidence="3">cv. GT1</strain>
        <tissue evidence="2">Leaf</tissue>
    </source>
</reference>
<dbReference type="Gene3D" id="2.60.120.330">
    <property type="entry name" value="B-lactam Antibiotic, Isopenicillin N Synthase, Chain"/>
    <property type="match status" value="1"/>
</dbReference>
<proteinExistence type="predicted"/>
<sequence>MNQEQVGGFELLKDDKWLQVEPIPDTLILNLGDMMQAISNDEYKSVKNRVKPNKYAERYSICYFVFPAEGSVIQSPKYKPFTYSDFQAQVQQDIKTMGFKIGLDRFNFKQV</sequence>
<organism evidence="2 3">
    <name type="scientific">Hevea brasiliensis</name>
    <name type="common">Para rubber tree</name>
    <name type="synonym">Siphonia brasiliensis</name>
    <dbReference type="NCBI Taxonomy" id="3981"/>
    <lineage>
        <taxon>Eukaryota</taxon>
        <taxon>Viridiplantae</taxon>
        <taxon>Streptophyta</taxon>
        <taxon>Embryophyta</taxon>
        <taxon>Tracheophyta</taxon>
        <taxon>Spermatophyta</taxon>
        <taxon>Magnoliopsida</taxon>
        <taxon>eudicotyledons</taxon>
        <taxon>Gunneridae</taxon>
        <taxon>Pentapetalae</taxon>
        <taxon>rosids</taxon>
        <taxon>fabids</taxon>
        <taxon>Malpighiales</taxon>
        <taxon>Euphorbiaceae</taxon>
        <taxon>Crotonoideae</taxon>
        <taxon>Micrandreae</taxon>
        <taxon>Hevea</taxon>
    </lineage>
</organism>
<feature type="domain" description="Isopenicillin N synthase-like Fe(2+) 2OG dioxygenase" evidence="1">
    <location>
        <begin position="2"/>
        <end position="67"/>
    </location>
</feature>
<dbReference type="InterPro" id="IPR050231">
    <property type="entry name" value="Iron_ascorbate_oxido_reductase"/>
</dbReference>
<dbReference type="AlphaFoldDB" id="A0A6A6MP86"/>
<dbReference type="Proteomes" id="UP000467840">
    <property type="component" value="Chromosome 15"/>
</dbReference>
<dbReference type="InterPro" id="IPR044861">
    <property type="entry name" value="IPNS-like_FE2OG_OXY"/>
</dbReference>
<dbReference type="Pfam" id="PF03171">
    <property type="entry name" value="2OG-FeII_Oxy"/>
    <property type="match status" value="1"/>
</dbReference>
<dbReference type="SUPFAM" id="SSF51197">
    <property type="entry name" value="Clavaminate synthase-like"/>
    <property type="match status" value="1"/>
</dbReference>